<feature type="domain" description="Putative plant transposon protein" evidence="3">
    <location>
        <begin position="59"/>
        <end position="237"/>
    </location>
</feature>
<dbReference type="EMBL" id="BDDD01000878">
    <property type="protein sequence ID" value="GAV71151.1"/>
    <property type="molecule type" value="Genomic_DNA"/>
</dbReference>
<feature type="region of interest" description="Disordered" evidence="2">
    <location>
        <begin position="287"/>
        <end position="310"/>
    </location>
</feature>
<name>A0A1Q3BT50_CEPFO</name>
<evidence type="ECO:0000256" key="2">
    <source>
        <dbReference type="SAM" id="MobiDB-lite"/>
    </source>
</evidence>
<dbReference type="Pfam" id="PF20167">
    <property type="entry name" value="Transposase_32"/>
    <property type="match status" value="1"/>
</dbReference>
<reference evidence="5" key="1">
    <citation type="submission" date="2016-04" db="EMBL/GenBank/DDBJ databases">
        <title>Cephalotus genome sequencing.</title>
        <authorList>
            <person name="Fukushima K."/>
            <person name="Hasebe M."/>
            <person name="Fang X."/>
        </authorList>
    </citation>
    <scope>NUCLEOTIDE SEQUENCE [LARGE SCALE GENOMIC DNA]</scope>
    <source>
        <strain evidence="5">cv. St1</strain>
    </source>
</reference>
<feature type="compositionally biased region" description="Acidic residues" evidence="2">
    <location>
        <begin position="380"/>
        <end position="394"/>
    </location>
</feature>
<dbReference type="InterPro" id="IPR046796">
    <property type="entry name" value="Transposase_32_dom"/>
</dbReference>
<gene>
    <name evidence="4" type="ORF">CFOL_v3_14645</name>
</gene>
<evidence type="ECO:0000313" key="5">
    <source>
        <dbReference type="Proteomes" id="UP000187406"/>
    </source>
</evidence>
<dbReference type="InParanoid" id="A0A1Q3BT50"/>
<proteinExistence type="predicted"/>
<keyword evidence="5" id="KW-1185">Reference proteome</keyword>
<comment type="caution">
    <text evidence="4">The sequence shown here is derived from an EMBL/GenBank/DDBJ whole genome shotgun (WGS) entry which is preliminary data.</text>
</comment>
<accession>A0A1Q3BT50</accession>
<feature type="coiled-coil region" evidence="1">
    <location>
        <begin position="317"/>
        <end position="344"/>
    </location>
</feature>
<keyword evidence="1" id="KW-0175">Coiled coil</keyword>
<evidence type="ECO:0000259" key="3">
    <source>
        <dbReference type="Pfam" id="PF20167"/>
    </source>
</evidence>
<dbReference type="Proteomes" id="UP000187406">
    <property type="component" value="Unassembled WGS sequence"/>
</dbReference>
<dbReference type="AlphaFoldDB" id="A0A1Q3BT50"/>
<evidence type="ECO:0000313" key="4">
    <source>
        <dbReference type="EMBL" id="GAV71151.1"/>
    </source>
</evidence>
<sequence>MGQKNKKGTATVDPPTPEEIPPVTRYPEAYFNRKILVGKTLDFEFCNREGFPIVGWLEELGLSPLFRINLPHYPNLMKEFYVNILSSSSVSLSTSVKNKEIKFTYATLTSILEIPCEGARGWNQRNWIINDEFNKEECVRMLFGENADMMQRMYTRKLSLHHRFLHRAVATLILPKAGSFDEVTHMEAYTMFHIITGQKINVPMLIINHMHAMHNRENARLPYSNIITKILMHFGVDFSGELHHTLQSADKLGRGTLGRMGFKKHKRLGTWIPREEDSNRMIEDMEREEMGDEAQGEAAHEPQVDPPRNVNMPNNQFEALLEMIKGIQQEVKDIKLNIQIIKRRQERMVRRLVAKGMVGDVSLITSSSDEPEATQREDEGATDELGDLDTPMDD</sequence>
<protein>
    <recommendedName>
        <fullName evidence="3">Putative plant transposon protein domain-containing protein</fullName>
    </recommendedName>
</protein>
<organism evidence="4 5">
    <name type="scientific">Cephalotus follicularis</name>
    <name type="common">Albany pitcher plant</name>
    <dbReference type="NCBI Taxonomy" id="3775"/>
    <lineage>
        <taxon>Eukaryota</taxon>
        <taxon>Viridiplantae</taxon>
        <taxon>Streptophyta</taxon>
        <taxon>Embryophyta</taxon>
        <taxon>Tracheophyta</taxon>
        <taxon>Spermatophyta</taxon>
        <taxon>Magnoliopsida</taxon>
        <taxon>eudicotyledons</taxon>
        <taxon>Gunneridae</taxon>
        <taxon>Pentapetalae</taxon>
        <taxon>rosids</taxon>
        <taxon>fabids</taxon>
        <taxon>Oxalidales</taxon>
        <taxon>Cephalotaceae</taxon>
        <taxon>Cephalotus</taxon>
    </lineage>
</organism>
<feature type="region of interest" description="Disordered" evidence="2">
    <location>
        <begin position="362"/>
        <end position="394"/>
    </location>
</feature>
<evidence type="ECO:0000256" key="1">
    <source>
        <dbReference type="SAM" id="Coils"/>
    </source>
</evidence>